<keyword evidence="3" id="KW-1185">Reference proteome</keyword>
<evidence type="ECO:0000313" key="3">
    <source>
        <dbReference type="Proteomes" id="UP000291084"/>
    </source>
</evidence>
<name>A0A0S3S7D7_PHAAN</name>
<organism evidence="2 3">
    <name type="scientific">Vigna angularis var. angularis</name>
    <dbReference type="NCBI Taxonomy" id="157739"/>
    <lineage>
        <taxon>Eukaryota</taxon>
        <taxon>Viridiplantae</taxon>
        <taxon>Streptophyta</taxon>
        <taxon>Embryophyta</taxon>
        <taxon>Tracheophyta</taxon>
        <taxon>Spermatophyta</taxon>
        <taxon>Magnoliopsida</taxon>
        <taxon>eudicotyledons</taxon>
        <taxon>Gunneridae</taxon>
        <taxon>Pentapetalae</taxon>
        <taxon>rosids</taxon>
        <taxon>fabids</taxon>
        <taxon>Fabales</taxon>
        <taxon>Fabaceae</taxon>
        <taxon>Papilionoideae</taxon>
        <taxon>50 kb inversion clade</taxon>
        <taxon>NPAAA clade</taxon>
        <taxon>indigoferoid/millettioid clade</taxon>
        <taxon>Phaseoleae</taxon>
        <taxon>Vigna</taxon>
    </lineage>
</organism>
<dbReference type="EMBL" id="AP015038">
    <property type="protein sequence ID" value="BAT88751.1"/>
    <property type="molecule type" value="Genomic_DNA"/>
</dbReference>
<dbReference type="AlphaFoldDB" id="A0A0S3S7D7"/>
<accession>A0A0S3S7D7</accession>
<gene>
    <name evidence="2" type="primary">Vigan.05G235200</name>
    <name evidence="2" type="ORF">VIGAN_05235200</name>
</gene>
<evidence type="ECO:0000259" key="1">
    <source>
        <dbReference type="Pfam" id="PF23376"/>
    </source>
</evidence>
<sequence length="177" mass="20030">MAFVFETFGEGASRNRPPLFAGWFLLETFEASSFEGNIDLCGEQLNKSCPGDYSTSKAEAGTEKDGDDSDFYEALYISMGCRLWHRASTTDYPEQPTFIVLRPEKRFKLENLHPSTEYFCKAFQNGLVKHTAAIQQQFDSTYSPLALTLRISPDIEDIGRNWASFILSVSRNLTIIQ</sequence>
<dbReference type="Proteomes" id="UP000291084">
    <property type="component" value="Chromosome 5"/>
</dbReference>
<dbReference type="Pfam" id="PF23376">
    <property type="entry name" value="Fn3_VIN3"/>
    <property type="match status" value="1"/>
</dbReference>
<protein>
    <recommendedName>
        <fullName evidence="1">VIN3-like fibronectin type-III domain-containing protein</fullName>
    </recommendedName>
</protein>
<reference evidence="2 3" key="1">
    <citation type="journal article" date="2015" name="Sci. Rep.">
        <title>The power of single molecule real-time sequencing technology in the de novo assembly of a eukaryotic genome.</title>
        <authorList>
            <person name="Sakai H."/>
            <person name="Naito K."/>
            <person name="Ogiso-Tanaka E."/>
            <person name="Takahashi Y."/>
            <person name="Iseki K."/>
            <person name="Muto C."/>
            <person name="Satou K."/>
            <person name="Teruya K."/>
            <person name="Shiroma A."/>
            <person name="Shimoji M."/>
            <person name="Hirano T."/>
            <person name="Itoh T."/>
            <person name="Kaga A."/>
            <person name="Tomooka N."/>
        </authorList>
    </citation>
    <scope>NUCLEOTIDE SEQUENCE [LARGE SCALE GENOMIC DNA]</scope>
    <source>
        <strain evidence="3">cv. Shumari</strain>
    </source>
</reference>
<feature type="domain" description="VIN3-like fibronectin type-III" evidence="1">
    <location>
        <begin position="80"/>
        <end position="122"/>
    </location>
</feature>
<dbReference type="InterPro" id="IPR058585">
    <property type="entry name" value="Fn3_VIN3"/>
</dbReference>
<proteinExistence type="predicted"/>
<evidence type="ECO:0000313" key="2">
    <source>
        <dbReference type="EMBL" id="BAT88751.1"/>
    </source>
</evidence>